<dbReference type="CDD" id="cd01377">
    <property type="entry name" value="MYSc_class_II"/>
    <property type="match status" value="1"/>
</dbReference>
<dbReference type="Pfam" id="PF01576">
    <property type="entry name" value="Myosin_tail_1"/>
    <property type="match status" value="1"/>
</dbReference>
<dbReference type="GO" id="GO:0006936">
    <property type="term" value="P:muscle contraction"/>
    <property type="evidence" value="ECO:0007669"/>
    <property type="project" value="UniProtKB-ARBA"/>
</dbReference>
<name>A0A553NVY8_TIGCA</name>
<dbReference type="OMA" id="RMVIHES"/>
<feature type="coiled-coil region" evidence="9">
    <location>
        <begin position="1515"/>
        <end position="1655"/>
    </location>
</feature>
<dbReference type="FunFam" id="1.10.10.820:FF:000001">
    <property type="entry name" value="Myosin heavy chain"/>
    <property type="match status" value="1"/>
</dbReference>
<dbReference type="InterPro" id="IPR001609">
    <property type="entry name" value="Myosin_head_motor_dom-like"/>
</dbReference>
<feature type="domain" description="Myosin motor" evidence="11">
    <location>
        <begin position="90"/>
        <end position="781"/>
    </location>
</feature>
<sequence length="1952" mass="222652">MPGHVKRGGTGEPDPDPTPFLFVSFEQKQKDMSKPYDPKRSCWVSMKEGGFQEGSIESAEGDKVTVRVGKDERKVLKKDQVQQVNPPKFERCEDMSNLTYLNDASVLHNLKARYISKLIYTYSGLFCVAVNPYKRFPIYTETAIRMYINKRRNEMPPHIFAIADGAYQSMLTQNKNQSILITGESGAGKTENTKKVIGYFACVGATGKSMEGKASLEDRIVQTNPILEAFGNAKTVRNDNSSRFGKFIRIHFNQAGKLSGADMEVYLLEKSRITFQQPLERCYHIFYNIMSDAVSDLKKTCLLSNNIKDYHYVSQGKVSVESIDDKEDMQFADEAFDILGFTKEEKYNVYRVTAVVMHLGEMKFKTKSSKDDQAVADESEAGGRVATLLGIDADTLYENFCRPKIKVGSEWVTKGQNMDQAHSAVSGIARAIFERQFRFLVSKCNDTLVDPTMRKISFIGVLDIAGFEIFDYNGFEQMCINFCNEKLQQFFNHHMFVLEQEEYMREGIEWAMVDFGMDLQKCIDMFEKPMGLLSILEEESLFPKATDKTFEEKLMVNHLGKSPTFQKPKPGGPDKNAHFAIVHYAGTVAYNLTNWLEKNKDPLNDTVVDQMKNASNKLIVEIFREHPGQSGDGEDAKSSGGKKKKGGGKTVSSFYKEQLSNLMTTLHATEPHFIRCVVPNTHKQPGEIDSPLVMHQLTCNGVLEGIRICRKGFPNRMVYSDFKARYNILAAEVVARAKNDKMAAKGLFDIVGLESEKYRLGHTKASFSLTTSCQCPYACLNVEGVQKAMILPPGATNMDVEKRDKNMAKCIIDTIGLEPEKYRLGYTKLALYCVQRTIRNFMVGKTWLWWQLWLLIKPHLRSSKFAEIKATLEEKRQEAEKKIEGAKVNRQKANVLNQRLMAEKDELEEQLAKGDEAVRELEDKAKKMENEKKEVERQAMQIARQLAEEEEACQTIANATKKLDSEVKKFREEVQNMEEKLSQAEEDKVTKDSQIGALQEELQHQEELVAKLQKEKRSFGDSRQKVEEDLQAAEDKANHLNRLKVKLEQNLDEMEDSVEREKKSRNDVEKVKRKLEGDLRCTQETLSDLERNKNEVSQVIARKDKELQALAAKIEDEQALGGKMHKQTKELSNRLEELEEELEIERNNRSKAEKTRQILSRELEELGEKLEESGNATAAQIELNRKRETELAKLKDDYDNGALQHETVLANLRQKHNAVIADLGDQIDQINKAKSKAEQQKNGLIMEMNDTRRAVEELTMDKANIEKMNKCLQGDISDGSMRLEDLQQALNDADGQKKRLAIEKDDMEKQIEDAENQLRSLGKLKTSLSTQLDDTRRLAEAEARDRANLLGKFRNLEADLESIREKIDLENEAKAEIQKAMARASAEAQVWKGKFTTEALARIDDLDNARAKLLARIEEAEECIDGLNSKVGTTEKLKNRYQIELEDLQMEFERINGQVAVADKKLRTFDKVVGEWKMKCDDLSTELDSSHRECRNQSSELFRLRAAWDETVEQLDTVRRENKNLADEIKDLLDQLGEGGRSIHELDKQRKRLQVEKDELQAALEEAESALEQEENKVLRAQLEVGQVRQEIERRLQEKEEDFENTKKNFMRAIDSMQASLEGEVKAKEEALRIKKKIEADINELEMALDHSNKANAEDIKQIKRHAATLLEVDTACEEEARARSELEDQAGIADRKANVLTSELDEARLLLDTADRARRNLEGDVGETRSNISELTNVNSMLTVEKRRLEGDLRGMQAELDNLMLQVKNAEEKARKAMIDAGRLADELRNEQDHGMSANKAAKALQSQSMELQARTTQIRSGETHKHAIKADRRIKEMQFTSDENRKNMDHMSDLVDKLQGKIRTYKKQIEDAEEIAALNLAKFRKAQQQMEDAEERTRNAEGQIDRLRHERGASMLVCITCISMPRHLSATTKQSIFPMHWPGQHIPTKK</sequence>
<feature type="region of interest" description="Disordered" evidence="10">
    <location>
        <begin position="624"/>
        <end position="650"/>
    </location>
</feature>
<dbReference type="InterPro" id="IPR004009">
    <property type="entry name" value="SH3_Myosin"/>
</dbReference>
<evidence type="ECO:0000256" key="7">
    <source>
        <dbReference type="ARBA" id="ARBA00023203"/>
    </source>
</evidence>
<dbReference type="Gene3D" id="3.40.850.10">
    <property type="entry name" value="Kinesin motor domain"/>
    <property type="match status" value="1"/>
</dbReference>
<protein>
    <recommendedName>
        <fullName evidence="15">Myosin motor domain-containing protein</fullName>
    </recommendedName>
</protein>
<dbReference type="Gene3D" id="1.20.120.720">
    <property type="entry name" value="Myosin VI head, motor domain, U50 subdomain"/>
    <property type="match status" value="1"/>
</dbReference>
<feature type="coiled-coil region" evidence="9">
    <location>
        <begin position="1705"/>
        <end position="1788"/>
    </location>
</feature>
<dbReference type="GO" id="GO:0005524">
    <property type="term" value="F:ATP binding"/>
    <property type="evidence" value="ECO:0007669"/>
    <property type="project" value="UniProtKB-UniRule"/>
</dbReference>
<evidence type="ECO:0000256" key="5">
    <source>
        <dbReference type="ARBA" id="ARBA00023123"/>
    </source>
</evidence>
<keyword evidence="5 8" id="KW-0518">Myosin</keyword>
<keyword evidence="14" id="KW-1185">Reference proteome</keyword>
<dbReference type="PRINTS" id="PR00193">
    <property type="entry name" value="MYOSINHEAVY"/>
</dbReference>
<keyword evidence="6 8" id="KW-0505">Motor protein</keyword>
<dbReference type="GO" id="GO:0060972">
    <property type="term" value="P:left/right pattern formation"/>
    <property type="evidence" value="ECO:0007669"/>
    <property type="project" value="UniProtKB-ARBA"/>
</dbReference>
<dbReference type="SMART" id="SM00242">
    <property type="entry name" value="MYSc"/>
    <property type="match status" value="1"/>
</dbReference>
<evidence type="ECO:0000256" key="8">
    <source>
        <dbReference type="PROSITE-ProRule" id="PRU00782"/>
    </source>
</evidence>
<dbReference type="PROSITE" id="PS51456">
    <property type="entry name" value="MYOSIN_MOTOR"/>
    <property type="match status" value="1"/>
</dbReference>
<evidence type="ECO:0000259" key="11">
    <source>
        <dbReference type="PROSITE" id="PS51456"/>
    </source>
</evidence>
<dbReference type="FunFam" id="1.20.5.370:FF:000008">
    <property type="entry name" value="Myosin heavy chain"/>
    <property type="match status" value="1"/>
</dbReference>
<dbReference type="PROSITE" id="PS51844">
    <property type="entry name" value="SH3_LIKE"/>
    <property type="match status" value="1"/>
</dbReference>
<proteinExistence type="inferred from homology"/>
<gene>
    <name evidence="13" type="ORF">TCAL_05232</name>
</gene>
<dbReference type="GO" id="GO:0030017">
    <property type="term" value="C:sarcomere"/>
    <property type="evidence" value="ECO:0007669"/>
    <property type="project" value="UniProtKB-ARBA"/>
</dbReference>
<reference evidence="13 14" key="1">
    <citation type="journal article" date="2018" name="Nat. Ecol. Evol.">
        <title>Genomic signatures of mitonuclear coevolution across populations of Tigriopus californicus.</title>
        <authorList>
            <person name="Barreto F.S."/>
            <person name="Watson E.T."/>
            <person name="Lima T.G."/>
            <person name="Willett C.S."/>
            <person name="Edmands S."/>
            <person name="Li W."/>
            <person name="Burton R.S."/>
        </authorList>
    </citation>
    <scope>NUCLEOTIDE SEQUENCE [LARGE SCALE GENOMIC DNA]</scope>
    <source>
        <strain evidence="13 14">San Diego</strain>
    </source>
</reference>
<comment type="similarity">
    <text evidence="1 8">Belongs to the TRAFAC class myosin-kinesin ATPase superfamily. Myosin family.</text>
</comment>
<keyword evidence="4 9" id="KW-0175">Coiled coil</keyword>
<evidence type="ECO:0000256" key="3">
    <source>
        <dbReference type="ARBA" id="ARBA00022840"/>
    </source>
</evidence>
<feature type="domain" description="Myosin N-terminal SH3-like" evidence="12">
    <location>
        <begin position="37"/>
        <end position="86"/>
    </location>
</feature>
<dbReference type="FunFam" id="1.20.58.530:FF:000001">
    <property type="entry name" value="Myosin heavy chain"/>
    <property type="match status" value="1"/>
</dbReference>
<organism evidence="13 14">
    <name type="scientific">Tigriopus californicus</name>
    <name type="common">Marine copepod</name>
    <dbReference type="NCBI Taxonomy" id="6832"/>
    <lineage>
        <taxon>Eukaryota</taxon>
        <taxon>Metazoa</taxon>
        <taxon>Ecdysozoa</taxon>
        <taxon>Arthropoda</taxon>
        <taxon>Crustacea</taxon>
        <taxon>Multicrustacea</taxon>
        <taxon>Hexanauplia</taxon>
        <taxon>Copepoda</taxon>
        <taxon>Harpacticoida</taxon>
        <taxon>Harpacticidae</taxon>
        <taxon>Tigriopus</taxon>
    </lineage>
</organism>
<dbReference type="GO" id="GO:0042802">
    <property type="term" value="F:identical protein binding"/>
    <property type="evidence" value="ECO:0007669"/>
    <property type="project" value="UniProtKB-ARBA"/>
</dbReference>
<dbReference type="PANTHER" id="PTHR13140:SF857">
    <property type="entry name" value="MYOSIN-11"/>
    <property type="match status" value="1"/>
</dbReference>
<evidence type="ECO:0000256" key="1">
    <source>
        <dbReference type="ARBA" id="ARBA00008314"/>
    </source>
</evidence>
<dbReference type="Gene3D" id="4.10.270.10">
    <property type="entry name" value="Myosin, subunit A"/>
    <property type="match status" value="1"/>
</dbReference>
<dbReference type="GO" id="GO:0016020">
    <property type="term" value="C:membrane"/>
    <property type="evidence" value="ECO:0007669"/>
    <property type="project" value="TreeGrafter"/>
</dbReference>
<dbReference type="Pfam" id="PF02736">
    <property type="entry name" value="Myosin_N"/>
    <property type="match status" value="1"/>
</dbReference>
<evidence type="ECO:0000256" key="6">
    <source>
        <dbReference type="ARBA" id="ARBA00023175"/>
    </source>
</evidence>
<dbReference type="FunFam" id="1.20.120.720:FF:000001">
    <property type="entry name" value="Myosin heavy chain, muscle"/>
    <property type="match status" value="1"/>
</dbReference>
<dbReference type="Gene3D" id="1.20.5.340">
    <property type="match status" value="4"/>
</dbReference>
<dbReference type="GO" id="GO:0045214">
    <property type="term" value="P:sarcomere organization"/>
    <property type="evidence" value="ECO:0007669"/>
    <property type="project" value="UniProtKB-ARBA"/>
</dbReference>
<feature type="region of interest" description="Disordered" evidence="10">
    <location>
        <begin position="1"/>
        <end position="20"/>
    </location>
</feature>
<dbReference type="Gene3D" id="1.20.5.370">
    <property type="match status" value="3"/>
</dbReference>
<dbReference type="GO" id="GO:0051015">
    <property type="term" value="F:actin filament binding"/>
    <property type="evidence" value="ECO:0007669"/>
    <property type="project" value="InterPro"/>
</dbReference>
<evidence type="ECO:0000313" key="14">
    <source>
        <dbReference type="Proteomes" id="UP000318571"/>
    </source>
</evidence>
<dbReference type="InterPro" id="IPR008989">
    <property type="entry name" value="Myosin_S1_N"/>
</dbReference>
<feature type="binding site" evidence="8">
    <location>
        <begin position="183"/>
        <end position="190"/>
    </location>
    <ligand>
        <name>ATP</name>
        <dbReference type="ChEBI" id="CHEBI:30616"/>
    </ligand>
</feature>
<dbReference type="Pfam" id="PF00063">
    <property type="entry name" value="Myosin_head"/>
    <property type="match status" value="1"/>
</dbReference>
<dbReference type="STRING" id="6832.A0A553NVY8"/>
<evidence type="ECO:0000313" key="13">
    <source>
        <dbReference type="EMBL" id="TRY69588.1"/>
    </source>
</evidence>
<dbReference type="InterPro" id="IPR036961">
    <property type="entry name" value="Kinesin_motor_dom_sf"/>
</dbReference>
<feature type="coiled-coil region" evidence="9">
    <location>
        <begin position="1850"/>
        <end position="1912"/>
    </location>
</feature>
<dbReference type="GO" id="GO:0048731">
    <property type="term" value="P:system development"/>
    <property type="evidence" value="ECO:0007669"/>
    <property type="project" value="UniProtKB-ARBA"/>
</dbReference>
<dbReference type="Gene3D" id="1.20.58.60">
    <property type="match status" value="1"/>
</dbReference>
<dbReference type="FunFam" id="1.20.5.370:FF:000009">
    <property type="entry name" value="Myosin heavy chain, isoform G"/>
    <property type="match status" value="1"/>
</dbReference>
<dbReference type="Gene3D" id="1.10.10.820">
    <property type="match status" value="1"/>
</dbReference>
<dbReference type="InterPro" id="IPR027417">
    <property type="entry name" value="P-loop_NTPase"/>
</dbReference>
<keyword evidence="2 8" id="KW-0547">Nucleotide-binding</keyword>
<evidence type="ECO:0000256" key="2">
    <source>
        <dbReference type="ARBA" id="ARBA00022741"/>
    </source>
</evidence>
<evidence type="ECO:0000256" key="4">
    <source>
        <dbReference type="ARBA" id="ARBA00023054"/>
    </source>
</evidence>
<dbReference type="SUPFAM" id="SSF52540">
    <property type="entry name" value="P-loop containing nucleoside triphosphate hydrolases"/>
    <property type="match status" value="1"/>
</dbReference>
<dbReference type="PANTHER" id="PTHR13140">
    <property type="entry name" value="MYOSIN"/>
    <property type="match status" value="1"/>
</dbReference>
<evidence type="ECO:0000256" key="9">
    <source>
        <dbReference type="SAM" id="Coils"/>
    </source>
</evidence>
<accession>A0A553NVY8</accession>
<comment type="caution">
    <text evidence="13">The sequence shown here is derived from an EMBL/GenBank/DDBJ whole genome shotgun (WGS) entry which is preliminary data.</text>
</comment>
<dbReference type="GO" id="GO:0031033">
    <property type="term" value="P:myosin filament organization"/>
    <property type="evidence" value="ECO:0007669"/>
    <property type="project" value="UniProtKB-ARBA"/>
</dbReference>
<feature type="coiled-coil region" evidence="9">
    <location>
        <begin position="1220"/>
        <end position="1465"/>
    </location>
</feature>
<dbReference type="SUPFAM" id="SSF90257">
    <property type="entry name" value="Myosin rod fragments"/>
    <property type="match status" value="5"/>
</dbReference>
<evidence type="ECO:0008006" key="15">
    <source>
        <dbReference type="Google" id="ProtNLM"/>
    </source>
</evidence>
<keyword evidence="7 8" id="KW-0009">Actin-binding</keyword>
<dbReference type="Gene3D" id="1.20.58.530">
    <property type="match status" value="1"/>
</dbReference>
<dbReference type="GO" id="GO:0007015">
    <property type="term" value="P:actin filament organization"/>
    <property type="evidence" value="ECO:0007669"/>
    <property type="project" value="TreeGrafter"/>
</dbReference>
<dbReference type="FunFam" id="3.40.850.10:FF:000101">
    <property type="entry name" value="Slow myosin heavy chain 2"/>
    <property type="match status" value="1"/>
</dbReference>
<dbReference type="InterPro" id="IPR014751">
    <property type="entry name" value="XRCC4-like_C"/>
</dbReference>
<dbReference type="Gene3D" id="2.30.30.360">
    <property type="entry name" value="Myosin S1 fragment, N-terminal"/>
    <property type="match status" value="1"/>
</dbReference>
<dbReference type="Proteomes" id="UP000318571">
    <property type="component" value="Chromosome 1"/>
</dbReference>
<dbReference type="EMBL" id="VCGU01000010">
    <property type="protein sequence ID" value="TRY69588.1"/>
    <property type="molecule type" value="Genomic_DNA"/>
</dbReference>
<dbReference type="GO" id="GO:0000146">
    <property type="term" value="F:microfilament motor activity"/>
    <property type="evidence" value="ECO:0007669"/>
    <property type="project" value="TreeGrafter"/>
</dbReference>
<feature type="region of interest" description="Actin-binding" evidence="8">
    <location>
        <begin position="659"/>
        <end position="681"/>
    </location>
</feature>
<dbReference type="InterPro" id="IPR002928">
    <property type="entry name" value="Myosin_tail"/>
</dbReference>
<feature type="coiled-coil region" evidence="9">
    <location>
        <begin position="862"/>
        <end position="1176"/>
    </location>
</feature>
<evidence type="ECO:0000259" key="12">
    <source>
        <dbReference type="PROSITE" id="PS51844"/>
    </source>
</evidence>
<evidence type="ECO:0000256" key="10">
    <source>
        <dbReference type="SAM" id="MobiDB-lite"/>
    </source>
</evidence>
<dbReference type="GO" id="GO:0016459">
    <property type="term" value="C:myosin complex"/>
    <property type="evidence" value="ECO:0007669"/>
    <property type="project" value="UniProtKB-KW"/>
</dbReference>
<keyword evidence="3 8" id="KW-0067">ATP-binding</keyword>
<dbReference type="Gene3D" id="1.10.287.1490">
    <property type="match status" value="1"/>
</dbReference>